<dbReference type="AlphaFoldDB" id="I3S2F4"/>
<evidence type="ECO:0000313" key="1">
    <source>
        <dbReference type="EMBL" id="AFK34446.1"/>
    </source>
</evidence>
<proteinExistence type="evidence at transcript level"/>
<accession>I3S2F4</accession>
<reference evidence="1" key="1">
    <citation type="submission" date="2012-05" db="EMBL/GenBank/DDBJ databases">
        <authorList>
            <person name="Krishnakumar V."/>
            <person name="Cheung F."/>
            <person name="Xiao Y."/>
            <person name="Chan A."/>
            <person name="Moskal W.A."/>
            <person name="Town C.D."/>
        </authorList>
    </citation>
    <scope>NUCLEOTIDE SEQUENCE</scope>
</reference>
<name>I3S2F4_MEDTR</name>
<organism evidence="1">
    <name type="scientific">Medicago truncatula</name>
    <name type="common">Barrel medic</name>
    <name type="synonym">Medicago tribuloides</name>
    <dbReference type="NCBI Taxonomy" id="3880"/>
    <lineage>
        <taxon>Eukaryota</taxon>
        <taxon>Viridiplantae</taxon>
        <taxon>Streptophyta</taxon>
        <taxon>Embryophyta</taxon>
        <taxon>Tracheophyta</taxon>
        <taxon>Spermatophyta</taxon>
        <taxon>Magnoliopsida</taxon>
        <taxon>eudicotyledons</taxon>
        <taxon>Gunneridae</taxon>
        <taxon>Pentapetalae</taxon>
        <taxon>rosids</taxon>
        <taxon>fabids</taxon>
        <taxon>Fabales</taxon>
        <taxon>Fabaceae</taxon>
        <taxon>Papilionoideae</taxon>
        <taxon>50 kb inversion clade</taxon>
        <taxon>NPAAA clade</taxon>
        <taxon>Hologalegina</taxon>
        <taxon>IRL clade</taxon>
        <taxon>Trifolieae</taxon>
        <taxon>Medicago</taxon>
    </lineage>
</organism>
<dbReference type="EMBL" id="BT134651">
    <property type="protein sequence ID" value="AFK34446.1"/>
    <property type="molecule type" value="mRNA"/>
</dbReference>
<sequence length="78" mass="9095">MKLSSSTNRFFRSIIPSHTNPHIVPIILLDLLHTCHIGWLTRVRRTHQNTITSFNNLVCSSDCVWVHVLFSWSCLRHV</sequence>
<protein>
    <submittedName>
        <fullName evidence="1">Uncharacterized protein</fullName>
    </submittedName>
</protein>